<dbReference type="Proteomes" id="UP001501480">
    <property type="component" value="Unassembled WGS sequence"/>
</dbReference>
<dbReference type="EMBL" id="BAAAPY010000004">
    <property type="protein sequence ID" value="GAA2076616.1"/>
    <property type="molecule type" value="Genomic_DNA"/>
</dbReference>
<evidence type="ECO:0000313" key="3">
    <source>
        <dbReference type="Proteomes" id="UP001501480"/>
    </source>
</evidence>
<keyword evidence="3" id="KW-1185">Reference proteome</keyword>
<accession>A0ABN2VYC7</accession>
<evidence type="ECO:0000313" key="2">
    <source>
        <dbReference type="EMBL" id="GAA2076616.1"/>
    </source>
</evidence>
<comment type="caution">
    <text evidence="2">The sequence shown here is derived from an EMBL/GenBank/DDBJ whole genome shotgun (WGS) entry which is preliminary data.</text>
</comment>
<feature type="compositionally biased region" description="Basic and acidic residues" evidence="1">
    <location>
        <begin position="59"/>
        <end position="73"/>
    </location>
</feature>
<name>A0ABN2VYC7_9ACTN</name>
<protein>
    <submittedName>
        <fullName evidence="2">Uncharacterized protein</fullName>
    </submittedName>
</protein>
<gene>
    <name evidence="2" type="ORF">GCM10009821_14920</name>
</gene>
<organism evidence="2 3">
    <name type="scientific">Aeromicrobium halocynthiae</name>
    <dbReference type="NCBI Taxonomy" id="560557"/>
    <lineage>
        <taxon>Bacteria</taxon>
        <taxon>Bacillati</taxon>
        <taxon>Actinomycetota</taxon>
        <taxon>Actinomycetes</taxon>
        <taxon>Propionibacteriales</taxon>
        <taxon>Nocardioidaceae</taxon>
        <taxon>Aeromicrobium</taxon>
    </lineage>
</organism>
<reference evidence="2 3" key="1">
    <citation type="journal article" date="2019" name="Int. J. Syst. Evol. Microbiol.">
        <title>The Global Catalogue of Microorganisms (GCM) 10K type strain sequencing project: providing services to taxonomists for standard genome sequencing and annotation.</title>
        <authorList>
            <consortium name="The Broad Institute Genomics Platform"/>
            <consortium name="The Broad Institute Genome Sequencing Center for Infectious Disease"/>
            <person name="Wu L."/>
            <person name="Ma J."/>
        </authorList>
    </citation>
    <scope>NUCLEOTIDE SEQUENCE [LARGE SCALE GENOMIC DNA]</scope>
    <source>
        <strain evidence="2 3">JCM 15749</strain>
    </source>
</reference>
<feature type="region of interest" description="Disordered" evidence="1">
    <location>
        <begin position="45"/>
        <end position="94"/>
    </location>
</feature>
<dbReference type="RefSeq" id="WP_344326505.1">
    <property type="nucleotide sequence ID" value="NZ_BAAAPY010000004.1"/>
</dbReference>
<proteinExistence type="predicted"/>
<feature type="region of interest" description="Disordered" evidence="1">
    <location>
        <begin position="1"/>
        <end position="23"/>
    </location>
</feature>
<sequence>MVEIHVAEDDGVEAGSRERPEERVRALTRDVERLRATVDRLETKLEKQQAKSAKWKSAAKSERTRAAKLEAALRRATSPRPSEDGDVPVTPPDD</sequence>
<evidence type="ECO:0000256" key="1">
    <source>
        <dbReference type="SAM" id="MobiDB-lite"/>
    </source>
</evidence>